<dbReference type="GO" id="GO:0016020">
    <property type="term" value="C:membrane"/>
    <property type="evidence" value="ECO:0007669"/>
    <property type="project" value="TreeGrafter"/>
</dbReference>
<comment type="caution">
    <text evidence="7">The sequence shown here is derived from an EMBL/GenBank/DDBJ whole genome shotgun (WGS) entry which is preliminary data.</text>
</comment>
<organism evidence="7 8">
    <name type="scientific">Deinandra increscens subsp. villosa</name>
    <dbReference type="NCBI Taxonomy" id="3103831"/>
    <lineage>
        <taxon>Eukaryota</taxon>
        <taxon>Viridiplantae</taxon>
        <taxon>Streptophyta</taxon>
        <taxon>Embryophyta</taxon>
        <taxon>Tracheophyta</taxon>
        <taxon>Spermatophyta</taxon>
        <taxon>Magnoliopsida</taxon>
        <taxon>eudicotyledons</taxon>
        <taxon>Gunneridae</taxon>
        <taxon>Pentapetalae</taxon>
        <taxon>asterids</taxon>
        <taxon>campanulids</taxon>
        <taxon>Asterales</taxon>
        <taxon>Asteraceae</taxon>
        <taxon>Asteroideae</taxon>
        <taxon>Heliantheae alliance</taxon>
        <taxon>Madieae</taxon>
        <taxon>Madiinae</taxon>
        <taxon>Deinandra</taxon>
    </lineage>
</organism>
<name>A0AAP0C7L0_9ASTR</name>
<dbReference type="PRINTS" id="PR00081">
    <property type="entry name" value="GDHRDH"/>
</dbReference>
<dbReference type="Proteomes" id="UP001408789">
    <property type="component" value="Unassembled WGS sequence"/>
</dbReference>
<gene>
    <name evidence="7" type="ORF">SSX86_032578</name>
</gene>
<evidence type="ECO:0008006" key="9">
    <source>
        <dbReference type="Google" id="ProtNLM"/>
    </source>
</evidence>
<dbReference type="Gene3D" id="3.40.50.720">
    <property type="entry name" value="NAD(P)-binding Rossmann-like Domain"/>
    <property type="match status" value="1"/>
</dbReference>
<dbReference type="SUPFAM" id="SSF51735">
    <property type="entry name" value="NAD(P)-binding Rossmann-fold domains"/>
    <property type="match status" value="1"/>
</dbReference>
<evidence type="ECO:0000256" key="2">
    <source>
        <dbReference type="ARBA" id="ARBA00011601"/>
    </source>
</evidence>
<dbReference type="PRINTS" id="PR00080">
    <property type="entry name" value="SDRFAMILY"/>
</dbReference>
<keyword evidence="4" id="KW-0560">Oxidoreductase</keyword>
<evidence type="ECO:0000313" key="8">
    <source>
        <dbReference type="Proteomes" id="UP001408789"/>
    </source>
</evidence>
<dbReference type="FunFam" id="3.60.20.30:FF:000004">
    <property type="entry name" value="Putative threonine aspartase isoform A"/>
    <property type="match status" value="1"/>
</dbReference>
<dbReference type="GO" id="GO:0016491">
    <property type="term" value="F:oxidoreductase activity"/>
    <property type="evidence" value="ECO:0007669"/>
    <property type="project" value="UniProtKB-KW"/>
</dbReference>
<dbReference type="Gene3D" id="3.60.20.30">
    <property type="entry name" value="(Glycosyl)asparaginase"/>
    <property type="match status" value="1"/>
</dbReference>
<dbReference type="InterPro" id="IPR000246">
    <property type="entry name" value="Peptidase_T2"/>
</dbReference>
<feature type="site" description="Cleavage; by autolysis" evidence="6">
    <location>
        <begin position="223"/>
        <end position="224"/>
    </location>
</feature>
<reference evidence="7 8" key="1">
    <citation type="submission" date="2024-04" db="EMBL/GenBank/DDBJ databases">
        <title>The reference genome of an endangered Asteraceae, Deinandra increscens subsp. villosa, native to the Central Coast of California.</title>
        <authorList>
            <person name="Guilliams M."/>
            <person name="Hasenstab-Lehman K."/>
            <person name="Meyer R."/>
            <person name="Mcevoy S."/>
        </authorList>
    </citation>
    <scope>NUCLEOTIDE SEQUENCE [LARGE SCALE GENOMIC DNA]</scope>
    <source>
        <tissue evidence="7">Leaf</tissue>
    </source>
</reference>
<dbReference type="GO" id="GO:0004298">
    <property type="term" value="F:threonine-type endopeptidase activity"/>
    <property type="evidence" value="ECO:0007669"/>
    <property type="project" value="InterPro"/>
</dbReference>
<keyword evidence="3" id="KW-0521">NADP</keyword>
<dbReference type="SUPFAM" id="SSF56235">
    <property type="entry name" value="N-terminal nucleophile aminohydrolases (Ntn hydrolases)"/>
    <property type="match status" value="1"/>
</dbReference>
<dbReference type="CDD" id="cd04514">
    <property type="entry name" value="Taspase1_like"/>
    <property type="match status" value="1"/>
</dbReference>
<dbReference type="InterPro" id="IPR036291">
    <property type="entry name" value="NAD(P)-bd_dom_sf"/>
</dbReference>
<proteinExistence type="inferred from homology"/>
<dbReference type="InterPro" id="IPR029055">
    <property type="entry name" value="Ntn_hydrolases_N"/>
</dbReference>
<dbReference type="Pfam" id="PF00106">
    <property type="entry name" value="adh_short"/>
    <property type="match status" value="1"/>
</dbReference>
<evidence type="ECO:0000256" key="5">
    <source>
        <dbReference type="PIRSR" id="PIRSR600246-1"/>
    </source>
</evidence>
<evidence type="ECO:0000256" key="6">
    <source>
        <dbReference type="PIRSR" id="PIRSR600246-3"/>
    </source>
</evidence>
<evidence type="ECO:0000256" key="3">
    <source>
        <dbReference type="ARBA" id="ARBA00022857"/>
    </source>
</evidence>
<evidence type="ECO:0000256" key="1">
    <source>
        <dbReference type="ARBA" id="ARBA00006484"/>
    </source>
</evidence>
<accession>A0AAP0C7L0</accession>
<dbReference type="InterPro" id="IPR002347">
    <property type="entry name" value="SDR_fam"/>
</dbReference>
<dbReference type="InterPro" id="IPR037464">
    <property type="entry name" value="Taspase1"/>
</dbReference>
<evidence type="ECO:0000256" key="4">
    <source>
        <dbReference type="ARBA" id="ARBA00023002"/>
    </source>
</evidence>
<dbReference type="AlphaFoldDB" id="A0AAP0C7L0"/>
<dbReference type="PANTHER" id="PTHR43490">
    <property type="entry name" value="(+)-NEOMENTHOL DEHYDROGENASE"/>
    <property type="match status" value="1"/>
</dbReference>
<sequence length="727" mass="77125">MAGEVSDHISERFFVAVHVGAGYHSPVNEKALRSAMKTACIAAASILRTGSGGCVDAVSAAIETLENDPCTNAGRGSNLTEDGHVECDASVMDGNSGSFGAVGAVPGVKNAIKIAALLVKEQMSGSSLLGRIPPMFLAGEGARAWAKSKGISCTGTIEETDKWLVTRKAKEQWKNYKAMLEDAKSGTSSGTPSSSSQQIGNASGMLANKSVAASSHAMDHIMDTVGVICIDKEGNIASGASSGGIALKVSGRVGLAATYGSGCWASSKDPFGAPSIVGCCVSGAGECLMRNFAAQECCTSSSLLQAGPGAACSKVIESVIKDSSKHGSDRSAGILLVQAEAPSTGIGSSPQLKSVEISASYTTLSFGIGYFGNSMEQPKASILRSNKQRNRNRTDVCQFAALVNLTCIDSIVLSFCDQIKNLILFQLSSRVCRIAIVTGSNQGIGLEICRQLASKGVQVVLTARDEEKGKAAMKRLEGSSYFKHMVFHQLDVLDPSSISCLVEFVKSNYGKLDILVNNAAIIGVSVDINALEALPNGNDSRYIKWEEISTQSYNFGEECIQTNYYGAKRMTEAFMHLLSSSDSPRIVNVSSSSGKLKFVTNEWARNILNNDDAKALSEEHIDEVLETYLKDLKEGCLEAKNWPSVLSAYTLSKAAMNAYTRLIAKKHSSCIVNCVCPGHVRTNLSLFTGSLDVEEGAQSVVRLALLPIDGKEYCSGLFFYRDEVSPF</sequence>
<evidence type="ECO:0000313" key="7">
    <source>
        <dbReference type="EMBL" id="KAK9048457.1"/>
    </source>
</evidence>
<dbReference type="Pfam" id="PF01112">
    <property type="entry name" value="Asparaginase_2"/>
    <property type="match status" value="1"/>
</dbReference>
<comment type="similarity">
    <text evidence="1">Belongs to the short-chain dehydrogenases/reductases (SDR) family.</text>
</comment>
<dbReference type="EMBL" id="JBCNJP010012191">
    <property type="protein sequence ID" value="KAK9048457.1"/>
    <property type="molecule type" value="Genomic_DNA"/>
</dbReference>
<dbReference type="PANTHER" id="PTHR43490:SF98">
    <property type="entry name" value="OS02G0640600 PROTEIN"/>
    <property type="match status" value="1"/>
</dbReference>
<comment type="subunit">
    <text evidence="2">Heterotetramer of two alpha and two beta chains arranged as a dimer of alpha/beta heterodimers.</text>
</comment>
<keyword evidence="8" id="KW-1185">Reference proteome</keyword>
<feature type="active site" description="Nucleophile" evidence="5">
    <location>
        <position position="224"/>
    </location>
</feature>
<protein>
    <recommendedName>
        <fullName evidence="9">Threonine aspartase</fullName>
    </recommendedName>
</protein>